<comment type="caution">
    <text evidence="2">The sequence shown here is derived from an EMBL/GenBank/DDBJ whole genome shotgun (WGS) entry which is preliminary data.</text>
</comment>
<reference evidence="2 3" key="1">
    <citation type="submission" date="2020-09" db="EMBL/GenBank/DDBJ databases">
        <title>Pseudoxanthomonas sp. CAU 1598 isolated from sand of Yaerae Beach.</title>
        <authorList>
            <person name="Kim W."/>
        </authorList>
    </citation>
    <scope>NUCLEOTIDE SEQUENCE [LARGE SCALE GENOMIC DNA]</scope>
    <source>
        <strain evidence="2 3">CAU 1598</strain>
    </source>
</reference>
<sequence length="101" mass="11284">MNQAYVQWWLASLGTVLVWARMTVTEHGTASVFDCDGNTLTYDSEDSARAALLDADFHAWDGLDEDDAAQLGIDLSTHAPPQADNDADLRERMMEKRPRTQ</sequence>
<feature type="region of interest" description="Disordered" evidence="1">
    <location>
        <begin position="73"/>
        <end position="101"/>
    </location>
</feature>
<keyword evidence="3" id="KW-1185">Reference proteome</keyword>
<evidence type="ECO:0000313" key="2">
    <source>
        <dbReference type="EMBL" id="MBD8527538.1"/>
    </source>
</evidence>
<evidence type="ECO:0000313" key="3">
    <source>
        <dbReference type="Proteomes" id="UP000613768"/>
    </source>
</evidence>
<accession>A0AAW3ZN13</accession>
<dbReference type="EMBL" id="JACYTR010000055">
    <property type="protein sequence ID" value="MBD8527538.1"/>
    <property type="molecule type" value="Genomic_DNA"/>
</dbReference>
<dbReference type="Proteomes" id="UP000613768">
    <property type="component" value="Unassembled WGS sequence"/>
</dbReference>
<gene>
    <name evidence="2" type="ORF">IFO71_17480</name>
</gene>
<dbReference type="RefSeq" id="WP_192030957.1">
    <property type="nucleotide sequence ID" value="NZ_JACYTR010000055.1"/>
</dbReference>
<dbReference type="AlphaFoldDB" id="A0AAW3ZN13"/>
<name>A0AAW3ZN13_9GAMM</name>
<feature type="compositionally biased region" description="Basic and acidic residues" evidence="1">
    <location>
        <begin position="87"/>
        <end position="101"/>
    </location>
</feature>
<proteinExistence type="predicted"/>
<evidence type="ECO:0000256" key="1">
    <source>
        <dbReference type="SAM" id="MobiDB-lite"/>
    </source>
</evidence>
<protein>
    <submittedName>
        <fullName evidence="2">Uncharacterized protein</fullName>
    </submittedName>
</protein>
<organism evidence="2 3">
    <name type="scientific">Pseudomarimonas arenosa</name>
    <dbReference type="NCBI Taxonomy" id="2774145"/>
    <lineage>
        <taxon>Bacteria</taxon>
        <taxon>Pseudomonadati</taxon>
        <taxon>Pseudomonadota</taxon>
        <taxon>Gammaproteobacteria</taxon>
        <taxon>Lysobacterales</taxon>
        <taxon>Lysobacteraceae</taxon>
        <taxon>Pseudomarimonas</taxon>
    </lineage>
</organism>